<evidence type="ECO:0000313" key="3">
    <source>
        <dbReference type="Proteomes" id="UP000198324"/>
    </source>
</evidence>
<accession>A0A239BZ70</accession>
<sequence>MGGGGGFDPISLIGNMIFGSILGPLGQQATRASQSEAQDAEAALQAAEARRRADRKKEEAALLAKARQAERATKTGQAAAESLGGAVPTTEESQLKARLGQ</sequence>
<feature type="region of interest" description="Disordered" evidence="1">
    <location>
        <begin position="27"/>
        <end position="101"/>
    </location>
</feature>
<feature type="compositionally biased region" description="Low complexity" evidence="1">
    <location>
        <begin position="31"/>
        <end position="47"/>
    </location>
</feature>
<gene>
    <name evidence="2" type="ORF">SAMN04488503_2865</name>
</gene>
<keyword evidence="3" id="KW-1185">Reference proteome</keyword>
<organism evidence="2 3">
    <name type="scientific">Humidesulfovibrio mexicanus</name>
    <dbReference type="NCBI Taxonomy" id="147047"/>
    <lineage>
        <taxon>Bacteria</taxon>
        <taxon>Pseudomonadati</taxon>
        <taxon>Thermodesulfobacteriota</taxon>
        <taxon>Desulfovibrionia</taxon>
        <taxon>Desulfovibrionales</taxon>
        <taxon>Desulfovibrionaceae</taxon>
        <taxon>Humidesulfovibrio</taxon>
    </lineage>
</organism>
<dbReference type="RefSeq" id="WP_089275057.1">
    <property type="nucleotide sequence ID" value="NZ_FZOC01000006.1"/>
</dbReference>
<dbReference type="Proteomes" id="UP000198324">
    <property type="component" value="Unassembled WGS sequence"/>
</dbReference>
<dbReference type="EMBL" id="FZOC01000006">
    <property type="protein sequence ID" value="SNS12708.1"/>
    <property type="molecule type" value="Genomic_DNA"/>
</dbReference>
<feature type="compositionally biased region" description="Basic and acidic residues" evidence="1">
    <location>
        <begin position="48"/>
        <end position="60"/>
    </location>
</feature>
<evidence type="ECO:0000256" key="1">
    <source>
        <dbReference type="SAM" id="MobiDB-lite"/>
    </source>
</evidence>
<name>A0A239BZ70_9BACT</name>
<protein>
    <submittedName>
        <fullName evidence="2">Uncharacterized protein</fullName>
    </submittedName>
</protein>
<dbReference type="AlphaFoldDB" id="A0A239BZ70"/>
<evidence type="ECO:0000313" key="2">
    <source>
        <dbReference type="EMBL" id="SNS12708.1"/>
    </source>
</evidence>
<reference evidence="2 3" key="1">
    <citation type="submission" date="2017-06" db="EMBL/GenBank/DDBJ databases">
        <authorList>
            <person name="Kim H.J."/>
            <person name="Triplett B.A."/>
        </authorList>
    </citation>
    <scope>NUCLEOTIDE SEQUENCE [LARGE SCALE GENOMIC DNA]</scope>
    <source>
        <strain evidence="2 3">DSM 13116</strain>
    </source>
</reference>
<proteinExistence type="predicted"/>